<dbReference type="EMBL" id="JALPRF010000010">
    <property type="protein sequence ID" value="MCK8495707.1"/>
    <property type="molecule type" value="Genomic_DNA"/>
</dbReference>
<dbReference type="InterPro" id="IPR037682">
    <property type="entry name" value="TonB_C"/>
</dbReference>
<name>A0ABT0HU40_9BACT</name>
<evidence type="ECO:0000313" key="3">
    <source>
        <dbReference type="Proteomes" id="UP001202180"/>
    </source>
</evidence>
<sequence>MKNIALIILCIIGTIGLFTPVSAVAQGRNEPVFTVAEQQPEFPGGNTALSRYLAENIKFPNSLSRKNYNTGPVSAKFIIGKDGVVRDVRVTSKPLDKKTQKGMQDFMTTIISAIEKMPRWQPGEVNGKPVAVFYTLPIEVSMQ</sequence>
<evidence type="ECO:0000259" key="1">
    <source>
        <dbReference type="Pfam" id="PF03544"/>
    </source>
</evidence>
<proteinExistence type="predicted"/>
<reference evidence="2 3" key="1">
    <citation type="submission" date="2022-04" db="EMBL/GenBank/DDBJ databases">
        <title>Spirosoma sp. strain RP8 genome sequencing and assembly.</title>
        <authorList>
            <person name="Jung Y."/>
        </authorList>
    </citation>
    <scope>NUCLEOTIDE SEQUENCE [LARGE SCALE GENOMIC DNA]</scope>
    <source>
        <strain evidence="2 3">RP8</strain>
    </source>
</reference>
<accession>A0ABT0HU40</accession>
<dbReference type="Gene3D" id="3.30.1150.10">
    <property type="match status" value="1"/>
</dbReference>
<keyword evidence="3" id="KW-1185">Reference proteome</keyword>
<evidence type="ECO:0000313" key="2">
    <source>
        <dbReference type="EMBL" id="MCK8495707.1"/>
    </source>
</evidence>
<comment type="caution">
    <text evidence="2">The sequence shown here is derived from an EMBL/GenBank/DDBJ whole genome shotgun (WGS) entry which is preliminary data.</text>
</comment>
<dbReference type="Pfam" id="PF03544">
    <property type="entry name" value="TonB_C"/>
    <property type="match status" value="1"/>
</dbReference>
<feature type="domain" description="TonB C-terminal" evidence="1">
    <location>
        <begin position="64"/>
        <end position="139"/>
    </location>
</feature>
<protein>
    <submittedName>
        <fullName evidence="2">Energy transducer TonB</fullName>
    </submittedName>
</protein>
<dbReference type="InterPro" id="IPR051045">
    <property type="entry name" value="TonB-dependent_transducer"/>
</dbReference>
<organism evidence="2 3">
    <name type="scientific">Spirosoma liriopis</name>
    <dbReference type="NCBI Taxonomy" id="2937440"/>
    <lineage>
        <taxon>Bacteria</taxon>
        <taxon>Pseudomonadati</taxon>
        <taxon>Bacteroidota</taxon>
        <taxon>Cytophagia</taxon>
        <taxon>Cytophagales</taxon>
        <taxon>Cytophagaceae</taxon>
        <taxon>Spirosoma</taxon>
    </lineage>
</organism>
<dbReference type="SUPFAM" id="SSF74653">
    <property type="entry name" value="TolA/TonB C-terminal domain"/>
    <property type="match status" value="1"/>
</dbReference>
<dbReference type="RefSeq" id="WP_248480447.1">
    <property type="nucleotide sequence ID" value="NZ_JALPRF010000010.1"/>
</dbReference>
<dbReference type="PANTHER" id="PTHR33446">
    <property type="entry name" value="PROTEIN TONB-RELATED"/>
    <property type="match status" value="1"/>
</dbReference>
<gene>
    <name evidence="2" type="ORF">M0L20_27830</name>
</gene>
<dbReference type="Proteomes" id="UP001202180">
    <property type="component" value="Unassembled WGS sequence"/>
</dbReference>
<dbReference type="PANTHER" id="PTHR33446:SF2">
    <property type="entry name" value="PROTEIN TONB"/>
    <property type="match status" value="1"/>
</dbReference>